<evidence type="ECO:0000256" key="3">
    <source>
        <dbReference type="ARBA" id="ARBA00022630"/>
    </source>
</evidence>
<dbReference type="InterPro" id="IPR013785">
    <property type="entry name" value="Aldolase_TIM"/>
</dbReference>
<keyword evidence="6 11" id="KW-0460">Magnesium</keyword>
<comment type="cofactor">
    <cofactor evidence="1 11">
        <name>FMN</name>
        <dbReference type="ChEBI" id="CHEBI:58210"/>
    </cofactor>
</comment>
<feature type="binding site" evidence="11">
    <location>
        <position position="232"/>
    </location>
    <ligand>
        <name>FMN</name>
        <dbReference type="ChEBI" id="CHEBI:58210"/>
    </ligand>
</feature>
<comment type="similarity">
    <text evidence="11">Belongs to the IPP isomerase type 2 family.</text>
</comment>
<evidence type="ECO:0000256" key="11">
    <source>
        <dbReference type="HAMAP-Rule" id="MF_00354"/>
    </source>
</evidence>
<evidence type="ECO:0000256" key="6">
    <source>
        <dbReference type="ARBA" id="ARBA00022842"/>
    </source>
</evidence>
<protein>
    <recommendedName>
        <fullName evidence="11">Isopentenyl-diphosphate delta-isomerase</fullName>
        <shortName evidence="11">IPP isomerase</shortName>
        <ecNumber evidence="11">5.3.3.2</ecNumber>
    </recommendedName>
    <alternativeName>
        <fullName evidence="11">Isopentenyl diphosphate:dimethylallyl diphosphate isomerase</fullName>
    </alternativeName>
    <alternativeName>
        <fullName evidence="11">Isopentenyl pyrophosphate isomerase</fullName>
    </alternativeName>
    <alternativeName>
        <fullName evidence="11">Type 2 isopentenyl diphosphate isomerase</fullName>
        <shortName evidence="11">IDI-2</shortName>
    </alternativeName>
</protein>
<feature type="binding site" evidence="11">
    <location>
        <position position="111"/>
    </location>
    <ligand>
        <name>FMN</name>
        <dbReference type="ChEBI" id="CHEBI:58210"/>
    </ligand>
</feature>
<dbReference type="Proteomes" id="UP001321748">
    <property type="component" value="Chromosome"/>
</dbReference>
<feature type="domain" description="FMN-dependent dehydrogenase" evidence="13">
    <location>
        <begin position="38"/>
        <end position="112"/>
    </location>
</feature>
<evidence type="ECO:0000256" key="1">
    <source>
        <dbReference type="ARBA" id="ARBA00001917"/>
    </source>
</evidence>
<keyword evidence="2 11" id="KW-0963">Cytoplasm</keyword>
<evidence type="ECO:0000256" key="5">
    <source>
        <dbReference type="ARBA" id="ARBA00022723"/>
    </source>
</evidence>
<feature type="binding site" evidence="11">
    <location>
        <position position="170"/>
    </location>
    <ligand>
        <name>substrate</name>
    </ligand>
</feature>
<dbReference type="SUPFAM" id="SSF51395">
    <property type="entry name" value="FMN-linked oxidoreductases"/>
    <property type="match status" value="1"/>
</dbReference>
<keyword evidence="5 11" id="KW-0479">Metal-binding</keyword>
<feature type="binding site" evidence="11">
    <location>
        <begin position="301"/>
        <end position="302"/>
    </location>
    <ligand>
        <name>FMN</name>
        <dbReference type="ChEBI" id="CHEBI:58210"/>
    </ligand>
</feature>
<evidence type="ECO:0000313" key="14">
    <source>
        <dbReference type="EMBL" id="BDR53998.1"/>
    </source>
</evidence>
<comment type="subunit">
    <text evidence="10 11">Homooctamer. Dimer of tetramers.</text>
</comment>
<keyword evidence="3 11" id="KW-0285">Flavoprotein</keyword>
<keyword evidence="4 11" id="KW-0288">FMN</keyword>
<evidence type="ECO:0000313" key="15">
    <source>
        <dbReference type="Proteomes" id="UP001321748"/>
    </source>
</evidence>
<evidence type="ECO:0000256" key="12">
    <source>
        <dbReference type="SAM" id="MobiDB-lite"/>
    </source>
</evidence>
<sequence length="373" mass="39665">MGSEQGTSKPLFDSSLDHNPDSVRKNDHIRLALQQQKAPKRNAFDDMRFVHHALRAVDQASVSTATQVCGEEWPLPFYINAMTGGSAQAGEINSLLAQAAAASGLAMATGSQHAALRRPELEPTFTTVRDRNPSGFVFANVGPTVSPEQAVRAVNMLSASALQIHINPVQEAVMSEGDRDYGTWPERIRAIAEAVPVPVVVKEVGFGLSRPTIELLASLGISTVDVSGRGGTDFAVIENERRTDRDYWYMDNWGLSTVLALLTASQPETVPGVALLASGGVRSPLDVVKALALGAQAVGVSGHFLATLTAHGVSGLVDEINDWASQVRALMSLLGARKVADLRHSDLLITGPTAEEARLLGVDLPALARRSAQ</sequence>
<feature type="binding site" evidence="11">
    <location>
        <position position="140"/>
    </location>
    <ligand>
        <name>FMN</name>
        <dbReference type="ChEBI" id="CHEBI:58210"/>
    </ligand>
</feature>
<accession>A0ABN6SEQ1</accession>
<feature type="domain" description="FMN-dependent dehydrogenase" evidence="13">
    <location>
        <begin position="172"/>
        <end position="345"/>
    </location>
</feature>
<comment type="cofactor">
    <cofactor evidence="11">
        <name>Mg(2+)</name>
        <dbReference type="ChEBI" id="CHEBI:18420"/>
    </cofactor>
</comment>
<dbReference type="EMBL" id="AP026800">
    <property type="protein sequence ID" value="BDR53998.1"/>
    <property type="molecule type" value="Genomic_DNA"/>
</dbReference>
<evidence type="ECO:0000256" key="4">
    <source>
        <dbReference type="ARBA" id="ARBA00022643"/>
    </source>
</evidence>
<feature type="binding site" evidence="11">
    <location>
        <begin position="81"/>
        <end position="83"/>
    </location>
    <ligand>
        <name>FMN</name>
        <dbReference type="ChEBI" id="CHEBI:58210"/>
    </ligand>
</feature>
<dbReference type="Gene3D" id="3.20.20.70">
    <property type="entry name" value="Aldolase class I"/>
    <property type="match status" value="1"/>
</dbReference>
<dbReference type="InterPro" id="IPR000262">
    <property type="entry name" value="FMN-dep_DH"/>
</dbReference>
<feature type="binding site" evidence="11">
    <location>
        <position position="202"/>
    </location>
    <ligand>
        <name>FMN</name>
        <dbReference type="ChEBI" id="CHEBI:58210"/>
    </ligand>
</feature>
<dbReference type="InterPro" id="IPR011179">
    <property type="entry name" value="IPdP_isomerase"/>
</dbReference>
<comment type="cofactor">
    <cofactor evidence="11">
        <name>NADPH</name>
        <dbReference type="ChEBI" id="CHEBI:57783"/>
    </cofactor>
</comment>
<feature type="region of interest" description="Disordered" evidence="12">
    <location>
        <begin position="1"/>
        <end position="20"/>
    </location>
</feature>
<evidence type="ECO:0000256" key="10">
    <source>
        <dbReference type="ARBA" id="ARBA00025810"/>
    </source>
</evidence>
<name>A0ABN6SEQ1_9BIFI</name>
<dbReference type="NCBIfam" id="TIGR02151">
    <property type="entry name" value="IPP_isom_2"/>
    <property type="match status" value="1"/>
</dbReference>
<dbReference type="PANTHER" id="PTHR43665">
    <property type="entry name" value="ISOPENTENYL-DIPHOSPHATE DELTA-ISOMERASE"/>
    <property type="match status" value="1"/>
</dbReference>
<comment type="catalytic activity">
    <reaction evidence="11">
        <text>isopentenyl diphosphate = dimethylallyl diphosphate</text>
        <dbReference type="Rhea" id="RHEA:23284"/>
        <dbReference type="ChEBI" id="CHEBI:57623"/>
        <dbReference type="ChEBI" id="CHEBI:128769"/>
        <dbReference type="EC" id="5.3.3.2"/>
    </reaction>
</comment>
<evidence type="ECO:0000256" key="8">
    <source>
        <dbReference type="ARBA" id="ARBA00023229"/>
    </source>
</evidence>
<proteinExistence type="inferred from homology"/>
<feature type="binding site" evidence="11">
    <location>
        <begin position="24"/>
        <end position="25"/>
    </location>
    <ligand>
        <name>substrate</name>
    </ligand>
</feature>
<evidence type="ECO:0000256" key="2">
    <source>
        <dbReference type="ARBA" id="ARBA00022490"/>
    </source>
</evidence>
<feature type="binding site" evidence="11">
    <location>
        <position position="171"/>
    </location>
    <ligand>
        <name>Mg(2+)</name>
        <dbReference type="ChEBI" id="CHEBI:18420"/>
    </ligand>
</feature>
<feature type="binding site" evidence="11">
    <location>
        <position position="227"/>
    </location>
    <ligand>
        <name>FMN</name>
        <dbReference type="ChEBI" id="CHEBI:58210"/>
    </ligand>
</feature>
<feature type="binding site" evidence="11">
    <location>
        <begin position="280"/>
        <end position="282"/>
    </location>
    <ligand>
        <name>FMN</name>
        <dbReference type="ChEBI" id="CHEBI:58210"/>
    </ligand>
</feature>
<dbReference type="Pfam" id="PF01070">
    <property type="entry name" value="FMN_dh"/>
    <property type="match status" value="2"/>
</dbReference>
<keyword evidence="15" id="KW-1185">Reference proteome</keyword>
<feature type="binding site" evidence="11">
    <location>
        <begin position="111"/>
        <end position="113"/>
    </location>
    <ligand>
        <name>substrate</name>
    </ligand>
</feature>
<keyword evidence="8 11" id="KW-0414">Isoprene biosynthesis</keyword>
<organism evidence="14 15">
    <name type="scientific">Bombiscardovia apis</name>
    <dbReference type="NCBI Taxonomy" id="2932182"/>
    <lineage>
        <taxon>Bacteria</taxon>
        <taxon>Bacillati</taxon>
        <taxon>Actinomycetota</taxon>
        <taxon>Actinomycetes</taxon>
        <taxon>Bifidobacteriales</taxon>
        <taxon>Bifidobacteriaceae</taxon>
        <taxon>Bombiscardovia</taxon>
    </lineage>
</organism>
<comment type="subcellular location">
    <subcellularLocation>
        <location evidence="11">Cytoplasm</location>
    </subcellularLocation>
</comment>
<keyword evidence="9 11" id="KW-0413">Isomerase</keyword>
<evidence type="ECO:0000256" key="7">
    <source>
        <dbReference type="ARBA" id="ARBA00022857"/>
    </source>
</evidence>
<dbReference type="PANTHER" id="PTHR43665:SF1">
    <property type="entry name" value="ISOPENTENYL-DIPHOSPHATE DELTA-ISOMERASE"/>
    <property type="match status" value="1"/>
</dbReference>
<comment type="caution">
    <text evidence="11">Lacks conserved residue(s) required for the propagation of feature annotation.</text>
</comment>
<dbReference type="PIRSF" id="PIRSF003314">
    <property type="entry name" value="IPP_isomerase"/>
    <property type="match status" value="1"/>
</dbReference>
<evidence type="ECO:0000256" key="9">
    <source>
        <dbReference type="ARBA" id="ARBA00023235"/>
    </source>
</evidence>
<gene>
    <name evidence="11 14" type="primary">fni</name>
    <name evidence="14" type="ORF">KIMH_01090</name>
</gene>
<reference evidence="14 15" key="1">
    <citation type="journal article" date="2023" name="Microbiol. Spectr.">
        <title>Symbiosis of Carpenter Bees with Uncharacterized Lactic Acid Bacteria Showing NAD Auxotrophy.</title>
        <authorList>
            <person name="Kawasaki S."/>
            <person name="Ozawa K."/>
            <person name="Mori T."/>
            <person name="Yamamoto A."/>
            <person name="Ito M."/>
            <person name="Ohkuma M."/>
            <person name="Sakamoto M."/>
            <person name="Matsutani M."/>
        </authorList>
    </citation>
    <scope>NUCLEOTIDE SEQUENCE [LARGE SCALE GENOMIC DNA]</scope>
    <source>
        <strain evidence="14 15">KimH</strain>
    </source>
</reference>
<dbReference type="RefSeq" id="WP_317643032.1">
    <property type="nucleotide sequence ID" value="NZ_AP026800.1"/>
</dbReference>
<keyword evidence="7 11" id="KW-0521">NADP</keyword>
<comment type="function">
    <text evidence="11">Involved in the biosynthesis of isoprenoids. Catalyzes the 1,3-allylic rearrangement of the homoallylic substrate isopentenyl (IPP) to its allylic isomer, dimethylallyl diphosphate (DMAPP).</text>
</comment>
<evidence type="ECO:0000259" key="13">
    <source>
        <dbReference type="Pfam" id="PF01070"/>
    </source>
</evidence>
<dbReference type="HAMAP" id="MF_00354">
    <property type="entry name" value="Idi_2"/>
    <property type="match status" value="1"/>
</dbReference>
<dbReference type="EC" id="5.3.3.2" evidence="11"/>